<dbReference type="SMART" id="SM00507">
    <property type="entry name" value="HNHc"/>
    <property type="match status" value="1"/>
</dbReference>
<dbReference type="CDD" id="cd00085">
    <property type="entry name" value="HNHc"/>
    <property type="match status" value="1"/>
</dbReference>
<dbReference type="AlphaFoldDB" id="A0AAJ5W0V8"/>
<dbReference type="Pfam" id="PF02720">
    <property type="entry name" value="DUF222"/>
    <property type="match status" value="1"/>
</dbReference>
<dbReference type="Gene3D" id="1.10.30.50">
    <property type="match status" value="1"/>
</dbReference>
<gene>
    <name evidence="3" type="ORF">P0Y48_08790</name>
</gene>
<evidence type="ECO:0000259" key="2">
    <source>
        <dbReference type="SMART" id="SM00507"/>
    </source>
</evidence>
<feature type="region of interest" description="Disordered" evidence="1">
    <location>
        <begin position="469"/>
        <end position="490"/>
    </location>
</feature>
<name>A0AAJ5W0V8_9MICO</name>
<organism evidence="3 4">
    <name type="scientific">Candidatus Microbacterium phytovorans</name>
    <dbReference type="NCBI Taxonomy" id="3121374"/>
    <lineage>
        <taxon>Bacteria</taxon>
        <taxon>Bacillati</taxon>
        <taxon>Actinomycetota</taxon>
        <taxon>Actinomycetes</taxon>
        <taxon>Micrococcales</taxon>
        <taxon>Microbacteriaceae</taxon>
        <taxon>Microbacterium</taxon>
    </lineage>
</organism>
<protein>
    <submittedName>
        <fullName evidence="3">DUF222 domain-containing protein</fullName>
    </submittedName>
</protein>
<dbReference type="EMBL" id="CP119321">
    <property type="protein sequence ID" value="WEK12571.1"/>
    <property type="molecule type" value="Genomic_DNA"/>
</dbReference>
<evidence type="ECO:0000256" key="1">
    <source>
        <dbReference type="SAM" id="MobiDB-lite"/>
    </source>
</evidence>
<evidence type="ECO:0000313" key="4">
    <source>
        <dbReference type="Proteomes" id="UP001213972"/>
    </source>
</evidence>
<dbReference type="InterPro" id="IPR003870">
    <property type="entry name" value="DUF222"/>
</dbReference>
<sequence length="490" mass="51932">MTGTTPTAWQQRIETLLHALADARRDAAAAQAREVALLAEAVEIADAMAQDAGGPASAADIPIRSLAAQIGAAARISDRTVQKHMSDAVVLVERFPATYAAWAAGDVSRGHVRVVVDAGVAIEDDAPRAVFEDAALEVARRETPGRLKPAARILAARLHPIPLQERHAAAATKREVWVRDLDDGMAELIAILPAAIAHGIRDRLDQYARRVIDARGAVTGGGANTSGIAGSANAGAAPDAAFEAALLPHPETTAATDAIDAIGTRTNTRPADTRRVSEVRADVFADLLLTGHASPDITNDAIPAGEAIIARVQVTVPVLTAVGADDAPAELIGKGPIDTATALRLAGTATGWDRVLTHPATGTVLATDRYRPNDHLKRTLRVRDEHCRFPGCRMPTGRSDIDHTTAREHDGPTELTNLAHLCRRHHTLKHHSAWRVRQTPDGILHWTSPTGRTYPDHPARTLTFTTAQATAKAKATETADTGPPAEPPPF</sequence>
<accession>A0AAJ5W0V8</accession>
<dbReference type="InterPro" id="IPR003615">
    <property type="entry name" value="HNH_nuc"/>
</dbReference>
<evidence type="ECO:0000313" key="3">
    <source>
        <dbReference type="EMBL" id="WEK12571.1"/>
    </source>
</evidence>
<feature type="domain" description="HNH nuclease" evidence="2">
    <location>
        <begin position="375"/>
        <end position="427"/>
    </location>
</feature>
<proteinExistence type="predicted"/>
<feature type="compositionally biased region" description="Low complexity" evidence="1">
    <location>
        <begin position="469"/>
        <end position="481"/>
    </location>
</feature>
<reference evidence="3" key="1">
    <citation type="submission" date="2023-03" db="EMBL/GenBank/DDBJ databases">
        <title>Andean soil-derived lignocellulolytic bacterial consortium as a source of novel taxa and putative plastic-active enzymes.</title>
        <authorList>
            <person name="Diaz-Garcia L."/>
            <person name="Chuvochina M."/>
            <person name="Feuerriegel G."/>
            <person name="Bunk B."/>
            <person name="Sproer C."/>
            <person name="Streit W.R."/>
            <person name="Rodriguez L.M."/>
            <person name="Overmann J."/>
            <person name="Jimenez D.J."/>
        </authorList>
    </citation>
    <scope>NUCLEOTIDE SEQUENCE</scope>
    <source>
        <strain evidence="3">MAG 4610</strain>
    </source>
</reference>
<dbReference type="Proteomes" id="UP001213972">
    <property type="component" value="Chromosome"/>
</dbReference>